<dbReference type="PANTHER" id="PTHR12526:SF630">
    <property type="entry name" value="GLYCOSYLTRANSFERASE"/>
    <property type="match status" value="1"/>
</dbReference>
<sequence>MINRILITVPTLEGGGMERAALNFAIALKEKGFLVKIFTVSNDKVYFDIPNGIEIIHGKKRTKDIYLIPISLYKLRKLAKSFQPNIVLSFSGKISPYIILALVGVKTSTVPFHRSSPYVTYGKLNNILSSLLYPKCKSIVVQTSEAKSIFEDKFQNKNVIVVPNPIRKLNIDKNTEKQKIIINVSRLVKGKGLDNLIEIFYSIGDKDWNLYILGDGCMRQSLEDLVVKLNIQDKVKFLGFQKNVDYYLSKSSIFAFTSESEGFPNSLLEAMCAGVACVSFDCPTGPSEMIINGKNGFLIEMGNNKEFSEKLEKLMNNEDLRNKFSIEAKKLNDYHNPEVIMSKFISDLQKRDVIGDYI</sequence>
<evidence type="ECO:0000259" key="1">
    <source>
        <dbReference type="Pfam" id="PF00534"/>
    </source>
</evidence>
<dbReference type="InterPro" id="IPR001296">
    <property type="entry name" value="Glyco_trans_1"/>
</dbReference>
<accession>A0ABU1K944</accession>
<evidence type="ECO:0000313" key="4">
    <source>
        <dbReference type="Proteomes" id="UP001257659"/>
    </source>
</evidence>
<dbReference type="RefSeq" id="WP_309729541.1">
    <property type="nucleotide sequence ID" value="NZ_JAVDQA010000008.1"/>
</dbReference>
<dbReference type="CDD" id="cd03820">
    <property type="entry name" value="GT4_AmsD-like"/>
    <property type="match status" value="1"/>
</dbReference>
<evidence type="ECO:0000313" key="3">
    <source>
        <dbReference type="EMBL" id="MDR6301795.1"/>
    </source>
</evidence>
<comment type="caution">
    <text evidence="3">The sequence shown here is derived from an EMBL/GenBank/DDBJ whole genome shotgun (WGS) entry which is preliminary data.</text>
</comment>
<proteinExistence type="predicted"/>
<feature type="domain" description="Glycosyl transferase family 1" evidence="1">
    <location>
        <begin position="174"/>
        <end position="330"/>
    </location>
</feature>
<keyword evidence="4" id="KW-1185">Reference proteome</keyword>
<organism evidence="3 4">
    <name type="scientific">Mesonia maritima</name>
    <dbReference type="NCBI Taxonomy" id="1793873"/>
    <lineage>
        <taxon>Bacteria</taxon>
        <taxon>Pseudomonadati</taxon>
        <taxon>Bacteroidota</taxon>
        <taxon>Flavobacteriia</taxon>
        <taxon>Flavobacteriales</taxon>
        <taxon>Flavobacteriaceae</taxon>
        <taxon>Mesonia</taxon>
    </lineage>
</organism>
<keyword evidence="3" id="KW-0808">Transferase</keyword>
<name>A0ABU1K944_9FLAO</name>
<keyword evidence="3" id="KW-0328">Glycosyltransferase</keyword>
<feature type="domain" description="Glycosyltransferase subfamily 4-like N-terminal" evidence="2">
    <location>
        <begin position="15"/>
        <end position="166"/>
    </location>
</feature>
<dbReference type="EMBL" id="JAVDQA010000008">
    <property type="protein sequence ID" value="MDR6301795.1"/>
    <property type="molecule type" value="Genomic_DNA"/>
</dbReference>
<dbReference type="GO" id="GO:0016757">
    <property type="term" value="F:glycosyltransferase activity"/>
    <property type="evidence" value="ECO:0007669"/>
    <property type="project" value="UniProtKB-KW"/>
</dbReference>
<dbReference type="Proteomes" id="UP001257659">
    <property type="component" value="Unassembled WGS sequence"/>
</dbReference>
<dbReference type="PANTHER" id="PTHR12526">
    <property type="entry name" value="GLYCOSYLTRANSFERASE"/>
    <property type="match status" value="1"/>
</dbReference>
<reference evidence="3 4" key="1">
    <citation type="submission" date="2023-07" db="EMBL/GenBank/DDBJ databases">
        <title>Genomic Encyclopedia of Type Strains, Phase IV (KMG-IV): sequencing the most valuable type-strain genomes for metagenomic binning, comparative biology and taxonomic classification.</title>
        <authorList>
            <person name="Goeker M."/>
        </authorList>
    </citation>
    <scope>NUCLEOTIDE SEQUENCE [LARGE SCALE GENOMIC DNA]</scope>
    <source>
        <strain evidence="3 4">DSM 102814</strain>
    </source>
</reference>
<evidence type="ECO:0000259" key="2">
    <source>
        <dbReference type="Pfam" id="PF13439"/>
    </source>
</evidence>
<dbReference type="Pfam" id="PF13439">
    <property type="entry name" value="Glyco_transf_4"/>
    <property type="match status" value="1"/>
</dbReference>
<dbReference type="Gene3D" id="3.40.50.2000">
    <property type="entry name" value="Glycogen Phosphorylase B"/>
    <property type="match status" value="2"/>
</dbReference>
<protein>
    <submittedName>
        <fullName evidence="3">GalNAc-alpha-(1-&gt;4)-GalNAc-alpha-(1-&gt;3)-diNAcBac-PP-undecaprenol alpha-1,4-N-acetyl-D-galactosaminyltransferase</fullName>
        <ecNumber evidence="3">2.4.1.292</ecNumber>
    </submittedName>
</protein>
<gene>
    <name evidence="3" type="ORF">GGR31_002467</name>
</gene>
<dbReference type="EC" id="2.4.1.292" evidence="3"/>
<dbReference type="Pfam" id="PF00534">
    <property type="entry name" value="Glycos_transf_1"/>
    <property type="match status" value="1"/>
</dbReference>
<dbReference type="InterPro" id="IPR028098">
    <property type="entry name" value="Glyco_trans_4-like_N"/>
</dbReference>
<dbReference type="SUPFAM" id="SSF53756">
    <property type="entry name" value="UDP-Glycosyltransferase/glycogen phosphorylase"/>
    <property type="match status" value="1"/>
</dbReference>